<dbReference type="InterPro" id="IPR036034">
    <property type="entry name" value="PDZ_sf"/>
</dbReference>
<dbReference type="InterPro" id="IPR001478">
    <property type="entry name" value="PDZ"/>
</dbReference>
<dbReference type="SMART" id="SM00314">
    <property type="entry name" value="RA"/>
    <property type="match status" value="1"/>
</dbReference>
<reference evidence="5 6" key="1">
    <citation type="submission" date="2019-04" db="EMBL/GenBank/DDBJ databases">
        <authorList>
            <consortium name="Wellcome Sanger Institute Data Sharing"/>
        </authorList>
    </citation>
    <scope>NUCLEOTIDE SEQUENCE [LARGE SCALE GENOMIC DNA]</scope>
</reference>
<evidence type="ECO:0000259" key="2">
    <source>
        <dbReference type="PROSITE" id="PS50106"/>
    </source>
</evidence>
<dbReference type="InterPro" id="IPR002710">
    <property type="entry name" value="Dilute_dom"/>
</dbReference>
<dbReference type="Gene3D" id="2.30.42.10">
    <property type="match status" value="1"/>
</dbReference>
<reference evidence="5" key="3">
    <citation type="submission" date="2025-09" db="UniProtKB">
        <authorList>
            <consortium name="Ensembl"/>
        </authorList>
    </citation>
    <scope>IDENTIFICATION</scope>
</reference>
<dbReference type="GO" id="GO:0005874">
    <property type="term" value="C:microtubule"/>
    <property type="evidence" value="ECO:0007669"/>
    <property type="project" value="TreeGrafter"/>
</dbReference>
<feature type="domain" description="Dilute" evidence="4">
    <location>
        <begin position="455"/>
        <end position="734"/>
    </location>
</feature>
<dbReference type="InterPro" id="IPR037983">
    <property type="entry name" value="CBD_Rasip1/Radil"/>
</dbReference>
<dbReference type="SMART" id="SM00228">
    <property type="entry name" value="PDZ"/>
    <property type="match status" value="1"/>
</dbReference>
<dbReference type="Ensembl" id="ENSSFOT00015061948.1">
    <property type="protein sequence ID" value="ENSSFOP00015041645.1"/>
    <property type="gene ID" value="ENSSFOG00015003792.2"/>
</dbReference>
<dbReference type="CDD" id="cd22733">
    <property type="entry name" value="FHA_RADIL"/>
    <property type="match status" value="1"/>
</dbReference>
<dbReference type="InterPro" id="IPR008984">
    <property type="entry name" value="SMAD_FHA_dom_sf"/>
</dbReference>
<dbReference type="CDD" id="cd17116">
    <property type="entry name" value="RA_Radil_like"/>
    <property type="match status" value="1"/>
</dbReference>
<evidence type="ECO:0000313" key="6">
    <source>
        <dbReference type="Proteomes" id="UP000694397"/>
    </source>
</evidence>
<dbReference type="SUPFAM" id="SSF49879">
    <property type="entry name" value="SMAD/FHA domain"/>
    <property type="match status" value="1"/>
</dbReference>
<dbReference type="PROSITE" id="PS50200">
    <property type="entry name" value="RA"/>
    <property type="match status" value="1"/>
</dbReference>
<dbReference type="PANTHER" id="PTHR16027:SF3">
    <property type="entry name" value="RAS-ASSOCIATING AND DILUTE DOMAIN-CONTAINING PROTEIN"/>
    <property type="match status" value="1"/>
</dbReference>
<dbReference type="Gene3D" id="3.10.20.90">
    <property type="entry name" value="Phosphatidylinositol 3-kinase Catalytic Subunit, Chain A, domain 1"/>
    <property type="match status" value="1"/>
</dbReference>
<dbReference type="InterPro" id="IPR000159">
    <property type="entry name" value="RA_dom"/>
</dbReference>
<dbReference type="Pfam" id="PF01843">
    <property type="entry name" value="DIL"/>
    <property type="match status" value="1"/>
</dbReference>
<organism evidence="5 6">
    <name type="scientific">Scleropages formosus</name>
    <name type="common">Asian bonytongue</name>
    <name type="synonym">Osteoglossum formosum</name>
    <dbReference type="NCBI Taxonomy" id="113540"/>
    <lineage>
        <taxon>Eukaryota</taxon>
        <taxon>Metazoa</taxon>
        <taxon>Chordata</taxon>
        <taxon>Craniata</taxon>
        <taxon>Vertebrata</taxon>
        <taxon>Euteleostomi</taxon>
        <taxon>Actinopterygii</taxon>
        <taxon>Neopterygii</taxon>
        <taxon>Teleostei</taxon>
        <taxon>Osteoglossocephala</taxon>
        <taxon>Osteoglossomorpha</taxon>
        <taxon>Osteoglossiformes</taxon>
        <taxon>Osteoglossidae</taxon>
        <taxon>Scleropages</taxon>
    </lineage>
</organism>
<dbReference type="PROSITE" id="PS51126">
    <property type="entry name" value="DILUTE"/>
    <property type="match status" value="1"/>
</dbReference>
<dbReference type="GO" id="GO:0051020">
    <property type="term" value="F:GTPase binding"/>
    <property type="evidence" value="ECO:0007669"/>
    <property type="project" value="TreeGrafter"/>
</dbReference>
<dbReference type="Proteomes" id="UP000694397">
    <property type="component" value="Chromosome 20"/>
</dbReference>
<dbReference type="GO" id="GO:0034446">
    <property type="term" value="P:substrate adhesion-dependent cell spreading"/>
    <property type="evidence" value="ECO:0007669"/>
    <property type="project" value="TreeGrafter"/>
</dbReference>
<dbReference type="GO" id="GO:0001755">
    <property type="term" value="P:neural crest cell migration"/>
    <property type="evidence" value="ECO:0007669"/>
    <property type="project" value="TreeGrafter"/>
</dbReference>
<reference evidence="5" key="2">
    <citation type="submission" date="2025-08" db="UniProtKB">
        <authorList>
            <consortium name="Ensembl"/>
        </authorList>
    </citation>
    <scope>IDENTIFICATION</scope>
</reference>
<dbReference type="Gene3D" id="2.60.200.20">
    <property type="match status" value="1"/>
</dbReference>
<evidence type="ECO:0000259" key="3">
    <source>
        <dbReference type="PROSITE" id="PS50200"/>
    </source>
</evidence>
<evidence type="ECO:0000313" key="5">
    <source>
        <dbReference type="Ensembl" id="ENSSFOP00015041645.1"/>
    </source>
</evidence>
<proteinExistence type="predicted"/>
<protein>
    <submittedName>
        <fullName evidence="5">Ras association and DIL domains</fullName>
    </submittedName>
</protein>
<dbReference type="GO" id="GO:0007165">
    <property type="term" value="P:signal transduction"/>
    <property type="evidence" value="ECO:0007669"/>
    <property type="project" value="InterPro"/>
</dbReference>
<dbReference type="PANTHER" id="PTHR16027">
    <property type="entry name" value="DILUTE DOMAIN-CONTAINING PROTEIN YPR089W"/>
    <property type="match status" value="1"/>
</dbReference>
<dbReference type="SMART" id="SM01132">
    <property type="entry name" value="DIL"/>
    <property type="match status" value="1"/>
</dbReference>
<sequence>MFYGSSASMSLPSKSKLKRQSRTFTQVLYRTLSHRDRRSVTELPEQVADDPAELSTQTSAPGVLKVFGDEICTGANYKSVLATPCSSARELVKEALERYSLNKGSADNYVLCDVIGKFEGQEKRWRTECLRALGDSEKPLLLQDLWKPKEGFSRRFELRRRAEVEEMAAKEKDTVTADINAQARKLQRNRAKGTMTLNPGPKRYYSTLDGLPAGRRKEEREPGGVRHSLYQSPHLLLLQGYNRQDCLVYLLNRDQHTVGQETASARPNICLSSPDILPLHCKIRKVQVLRRSGLTEERLVVEPVPHASVLVNFSRAEHSTPLRHGDLLSFGAHYVFLYKDPVSARPLPAQTLARLRALNQLYEAEDGRRRLHLDFEQAHEDELIGRIMCLIEPGGDDHKLTPAYLLCLCIKHSATAFEPGSFGKLLLKIVKRIQSIAWEKTKELAQKQAQHQDPTSLSLLNISDLVPDLQVIIFWMSNAIEILYFIQQKSPTYMQGIEQLDSKGSKESLLSATISANEEAMTTLEEVIMYTFQQCVYYITKSLYVALPGMLDCNPFQGENNDGCWRRSAPPEPVRKVLQVFQTTQDLLHQYEVHPEIQSQMFAYLFFFSNVSLFNQLLDKGESSQSGVIQIQACLRMVLDWAGKMGLTHLADKFLAKFCSAVSILATPPQQLMQSSWKSLSMEYPTLKPVQLHRILSQYQLASGTGPVTAWQPSVEEETHIYRTVDLLESFENHPPIVLPSSGFKVDLESDAVDENVYRQLLYVRHFLWGLKTKSPSRDPPQPHCSPRPATSRGDGDADGGGSVAPGAEERLCEKLQQVQMQTHHSLRRNGGQRQGMQPLDSSCLLTPPNTPLYPDNGLPEHVQVNGGSRSPPNGFVATGLEGDKGGLHFPFPVSSSHGSAADHFYCVFVVELDKGPFGLGMGLIDGLHTPLNSPGIYIRTLIPEGPAASDGRLRVGDRILAVNGTSLIGADYQSAVDLIRLGGGRLRFLLAKSDQEVSEKISASSC</sequence>
<evidence type="ECO:0000259" key="4">
    <source>
        <dbReference type="PROSITE" id="PS51126"/>
    </source>
</evidence>
<dbReference type="InterPro" id="IPR052072">
    <property type="entry name" value="Vascular_dev_regulator"/>
</dbReference>
<dbReference type="SUPFAM" id="SSF54236">
    <property type="entry name" value="Ubiquitin-like"/>
    <property type="match status" value="1"/>
</dbReference>
<dbReference type="InterPro" id="IPR029071">
    <property type="entry name" value="Ubiquitin-like_domsf"/>
</dbReference>
<dbReference type="Pfam" id="PF00788">
    <property type="entry name" value="RA"/>
    <property type="match status" value="1"/>
</dbReference>
<feature type="region of interest" description="Disordered" evidence="1">
    <location>
        <begin position="819"/>
        <end position="875"/>
    </location>
</feature>
<dbReference type="AlphaFoldDB" id="A0A8C9VB11"/>
<feature type="region of interest" description="Disordered" evidence="1">
    <location>
        <begin position="773"/>
        <end position="806"/>
    </location>
</feature>
<keyword evidence="6" id="KW-1185">Reference proteome</keyword>
<gene>
    <name evidence="5" type="primary">RADIL</name>
    <name evidence="5" type="synonym">radil</name>
</gene>
<feature type="domain" description="Ras-associating" evidence="3">
    <location>
        <begin position="60"/>
        <end position="163"/>
    </location>
</feature>
<evidence type="ECO:0000256" key="1">
    <source>
        <dbReference type="SAM" id="MobiDB-lite"/>
    </source>
</evidence>
<dbReference type="GeneTree" id="ENSGT00940000159293"/>
<dbReference type="CDD" id="cd15472">
    <property type="entry name" value="Myo5p-like_CBD_Rasip1"/>
    <property type="match status" value="1"/>
</dbReference>
<accession>A0A8C9VB11</accession>
<feature type="domain" description="PDZ" evidence="2">
    <location>
        <begin position="910"/>
        <end position="995"/>
    </location>
</feature>
<dbReference type="CDD" id="cd06690">
    <property type="entry name" value="PDZ_Radil-like"/>
    <property type="match status" value="1"/>
</dbReference>
<dbReference type="Pfam" id="PF00595">
    <property type="entry name" value="PDZ"/>
    <property type="match status" value="1"/>
</dbReference>
<dbReference type="SUPFAM" id="SSF50156">
    <property type="entry name" value="PDZ domain-like"/>
    <property type="match status" value="1"/>
</dbReference>
<dbReference type="PROSITE" id="PS50106">
    <property type="entry name" value="PDZ"/>
    <property type="match status" value="1"/>
</dbReference>
<name>A0A8C9VB11_SCLFO</name>